<dbReference type="SUPFAM" id="SSF55961">
    <property type="entry name" value="Bet v1-like"/>
    <property type="match status" value="1"/>
</dbReference>
<evidence type="ECO:0000313" key="2">
    <source>
        <dbReference type="Proteomes" id="UP000800200"/>
    </source>
</evidence>
<dbReference type="AlphaFoldDB" id="A0A6A6DZQ5"/>
<dbReference type="CDD" id="cd08863">
    <property type="entry name" value="SRPBCC_DUF1857"/>
    <property type="match status" value="1"/>
</dbReference>
<dbReference type="Gene3D" id="3.30.530.20">
    <property type="match status" value="1"/>
</dbReference>
<keyword evidence="2" id="KW-1185">Reference proteome</keyword>
<dbReference type="Proteomes" id="UP000800200">
    <property type="component" value="Unassembled WGS sequence"/>
</dbReference>
<evidence type="ECO:0000313" key="1">
    <source>
        <dbReference type="EMBL" id="KAF2184255.1"/>
    </source>
</evidence>
<proteinExistence type="predicted"/>
<gene>
    <name evidence="1" type="ORF">K469DRAFT_179826</name>
</gene>
<dbReference type="Pfam" id="PF08982">
    <property type="entry name" value="AtaL"/>
    <property type="match status" value="1"/>
</dbReference>
<accession>A0A6A6DZQ5</accession>
<dbReference type="EMBL" id="ML994638">
    <property type="protein sequence ID" value="KAF2184255.1"/>
    <property type="molecule type" value="Genomic_DNA"/>
</dbReference>
<dbReference type="OrthoDB" id="2320332at2759"/>
<dbReference type="InterPro" id="IPR015075">
    <property type="entry name" value="AtaL"/>
</dbReference>
<name>A0A6A6DZQ5_9PEZI</name>
<dbReference type="InterPro" id="IPR023393">
    <property type="entry name" value="START-like_dom_sf"/>
</dbReference>
<organism evidence="1 2">
    <name type="scientific">Zopfia rhizophila CBS 207.26</name>
    <dbReference type="NCBI Taxonomy" id="1314779"/>
    <lineage>
        <taxon>Eukaryota</taxon>
        <taxon>Fungi</taxon>
        <taxon>Dikarya</taxon>
        <taxon>Ascomycota</taxon>
        <taxon>Pezizomycotina</taxon>
        <taxon>Dothideomycetes</taxon>
        <taxon>Dothideomycetes incertae sedis</taxon>
        <taxon>Zopfiaceae</taxon>
        <taxon>Zopfia</taxon>
    </lineage>
</organism>
<reference evidence="1" key="1">
    <citation type="journal article" date="2020" name="Stud. Mycol.">
        <title>101 Dothideomycetes genomes: a test case for predicting lifestyles and emergence of pathogens.</title>
        <authorList>
            <person name="Haridas S."/>
            <person name="Albert R."/>
            <person name="Binder M."/>
            <person name="Bloem J."/>
            <person name="Labutti K."/>
            <person name="Salamov A."/>
            <person name="Andreopoulos B."/>
            <person name="Baker S."/>
            <person name="Barry K."/>
            <person name="Bills G."/>
            <person name="Bluhm B."/>
            <person name="Cannon C."/>
            <person name="Castanera R."/>
            <person name="Culley D."/>
            <person name="Daum C."/>
            <person name="Ezra D."/>
            <person name="Gonzalez J."/>
            <person name="Henrissat B."/>
            <person name="Kuo A."/>
            <person name="Liang C."/>
            <person name="Lipzen A."/>
            <person name="Lutzoni F."/>
            <person name="Magnuson J."/>
            <person name="Mondo S."/>
            <person name="Nolan M."/>
            <person name="Ohm R."/>
            <person name="Pangilinan J."/>
            <person name="Park H.-J."/>
            <person name="Ramirez L."/>
            <person name="Alfaro M."/>
            <person name="Sun H."/>
            <person name="Tritt A."/>
            <person name="Yoshinaga Y."/>
            <person name="Zwiers L.-H."/>
            <person name="Turgeon B."/>
            <person name="Goodwin S."/>
            <person name="Spatafora J."/>
            <person name="Crous P."/>
            <person name="Grigoriev I."/>
        </authorList>
    </citation>
    <scope>NUCLEOTIDE SEQUENCE</scope>
    <source>
        <strain evidence="1">CBS 207.26</strain>
    </source>
</reference>
<sequence>MVTFNLAYTSRINPPGITPILNYPQIWAGLQRKIRFAQEFVPVIESCDVISDKDGVVERQVKFKEGQGPKDSAREVVRSYEPAWVDFEQDDGTHIRNIVSDGPSGTPSDLHMTYMFEFRLPHIQEGEAAEKELARLKGMSKKAVESSIQVIREMVKDGRIKV</sequence>
<protein>
    <submittedName>
        <fullName evidence="1">DUF1857-domain-containing protein</fullName>
    </submittedName>
</protein>